<dbReference type="Proteomes" id="UP000189705">
    <property type="component" value="Unplaced"/>
</dbReference>
<evidence type="ECO:0000256" key="10">
    <source>
        <dbReference type="ARBA" id="ARBA00023278"/>
    </source>
</evidence>
<feature type="compositionally biased region" description="Polar residues" evidence="11">
    <location>
        <begin position="220"/>
        <end position="231"/>
    </location>
</feature>
<evidence type="ECO:0000256" key="5">
    <source>
        <dbReference type="ARBA" id="ARBA00022525"/>
    </source>
</evidence>
<keyword evidence="8" id="KW-0091">Biomineralization</keyword>
<dbReference type="GO" id="GO:0031214">
    <property type="term" value="P:biomineral tissue development"/>
    <property type="evidence" value="ECO:0007669"/>
    <property type="project" value="UniProtKB-KW"/>
</dbReference>
<dbReference type="PANTHER" id="PTHR14115">
    <property type="entry name" value="AMELOBLASTIN"/>
    <property type="match status" value="1"/>
</dbReference>
<protein>
    <recommendedName>
        <fullName evidence="4">Ameloblastin</fullName>
    </recommendedName>
</protein>
<evidence type="ECO:0000256" key="1">
    <source>
        <dbReference type="ARBA" id="ARBA00004035"/>
    </source>
</evidence>
<evidence type="ECO:0000256" key="11">
    <source>
        <dbReference type="SAM" id="MobiDB-lite"/>
    </source>
</evidence>
<dbReference type="RefSeq" id="XP_025058310.1">
    <property type="nucleotide sequence ID" value="XM_025202525.1"/>
</dbReference>
<evidence type="ECO:0000256" key="4">
    <source>
        <dbReference type="ARBA" id="ARBA00014018"/>
    </source>
</evidence>
<comment type="subcellular location">
    <subcellularLocation>
        <location evidence="2">Secreted</location>
        <location evidence="2">Extracellular space</location>
        <location evidence="2">Extracellular matrix</location>
    </subcellularLocation>
</comment>
<keyword evidence="9" id="KW-0732">Signal</keyword>
<feature type="region of interest" description="Disordered" evidence="11">
    <location>
        <begin position="193"/>
        <end position="231"/>
    </location>
</feature>
<proteinExistence type="inferred from homology"/>
<evidence type="ECO:0000313" key="12">
    <source>
        <dbReference type="Proteomes" id="UP000189705"/>
    </source>
</evidence>
<sequence>MRLYSSLGNIPQQTQQQVNTGLGLPPAQLLPDQTALLAQQANQVFPTLNFIPLTRVWPFGADINLVNGAAGGVPITQTLPTGAGGANTQHLVPQQGVLPLILGQMGPQGLGVSSEEMMYPQHTGTRGMASMSLEKMRQYGRQNMNMLPQYGRYDYGEPFNSVWLHGLLPPHSSFPWLQQRPQERETQQYEYAMPVHPPPLPSQQTPLQPQQPRLQAQNPSLRSTLPSKQGQIQQNEVLPPVQVGQPPLQQGELPGIQQLVPAEKQLQLPALEYSGHLGQMMYPLVHQLVHQGPMQPQQQSALHPALFYMSYAANQGGAPARLGIVSSEEMLGGRGGVPAYGAMIPGFRGMPQDPALQGDFTTEDDNPATAHNPAIQGGANQGPSRGSQFPAVNPAGHGSAILLPEGIPAGQEGFLPNINDMPGQGVNPVGQRGTLGVTPTATAPELTQGIPDSFMTFGAEGTVPLGIQKEVTVEPTMFPEAQHTLMAGNGAEQPQVMQDVWHFQEP</sequence>
<organism evidence="12 13">
    <name type="scientific">Alligator sinensis</name>
    <name type="common">Chinese alligator</name>
    <dbReference type="NCBI Taxonomy" id="38654"/>
    <lineage>
        <taxon>Eukaryota</taxon>
        <taxon>Metazoa</taxon>
        <taxon>Chordata</taxon>
        <taxon>Craniata</taxon>
        <taxon>Vertebrata</taxon>
        <taxon>Euteleostomi</taxon>
        <taxon>Archelosauria</taxon>
        <taxon>Archosauria</taxon>
        <taxon>Crocodylia</taxon>
        <taxon>Alligatoridae</taxon>
        <taxon>Alligatorinae</taxon>
        <taxon>Alligator</taxon>
    </lineage>
</organism>
<evidence type="ECO:0000256" key="7">
    <source>
        <dbReference type="ARBA" id="ARBA00022553"/>
    </source>
</evidence>
<dbReference type="STRING" id="38654.A0A3Q0GIW6"/>
<dbReference type="InterPro" id="IPR007798">
    <property type="entry name" value="Amelin"/>
</dbReference>
<dbReference type="PANTHER" id="PTHR14115:SF0">
    <property type="entry name" value="AMELOBLASTIN"/>
    <property type="match status" value="1"/>
</dbReference>
<gene>
    <name evidence="13" type="primary">LOC102383901</name>
</gene>
<dbReference type="GO" id="GO:0008083">
    <property type="term" value="F:growth factor activity"/>
    <property type="evidence" value="ECO:0007669"/>
    <property type="project" value="TreeGrafter"/>
</dbReference>
<evidence type="ECO:0000256" key="9">
    <source>
        <dbReference type="ARBA" id="ARBA00022729"/>
    </source>
</evidence>
<dbReference type="Pfam" id="PF05111">
    <property type="entry name" value="Amelin"/>
    <property type="match status" value="1"/>
</dbReference>
<keyword evidence="6" id="KW-0272">Extracellular matrix</keyword>
<dbReference type="GO" id="GO:0007155">
    <property type="term" value="P:cell adhesion"/>
    <property type="evidence" value="ECO:0007669"/>
    <property type="project" value="TreeGrafter"/>
</dbReference>
<evidence type="ECO:0000313" key="13">
    <source>
        <dbReference type="RefSeq" id="XP_025058310.1"/>
    </source>
</evidence>
<comment type="similarity">
    <text evidence="3">Belongs to the ameloblastin family.</text>
</comment>
<dbReference type="GO" id="GO:0042475">
    <property type="term" value="P:odontogenesis of dentin-containing tooth"/>
    <property type="evidence" value="ECO:0007669"/>
    <property type="project" value="InterPro"/>
</dbReference>
<dbReference type="InParanoid" id="A0A3Q0GIW6"/>
<reference evidence="13" key="1">
    <citation type="submission" date="2025-08" db="UniProtKB">
        <authorList>
            <consortium name="RefSeq"/>
        </authorList>
    </citation>
    <scope>IDENTIFICATION</scope>
</reference>
<keyword evidence="12" id="KW-1185">Reference proteome</keyword>
<evidence type="ECO:0000256" key="2">
    <source>
        <dbReference type="ARBA" id="ARBA00004498"/>
    </source>
</evidence>
<dbReference type="KEGG" id="asn:102383901"/>
<feature type="compositionally biased region" description="Low complexity" evidence="11">
    <location>
        <begin position="202"/>
        <end position="219"/>
    </location>
</feature>
<keyword evidence="10" id="KW-0379">Hydroxylation</keyword>
<evidence type="ECO:0000256" key="6">
    <source>
        <dbReference type="ARBA" id="ARBA00022530"/>
    </source>
</evidence>
<dbReference type="GeneID" id="102383901"/>
<evidence type="ECO:0000256" key="8">
    <source>
        <dbReference type="ARBA" id="ARBA00022591"/>
    </source>
</evidence>
<keyword evidence="5" id="KW-0964">Secreted</keyword>
<feature type="region of interest" description="Disordered" evidence="11">
    <location>
        <begin position="357"/>
        <end position="397"/>
    </location>
</feature>
<name>A0A3Q0GIW6_ALLSI</name>
<comment type="function">
    <text evidence="1">Involved in the mineralization and structural organization of enamel.</text>
</comment>
<dbReference type="SMART" id="SM00817">
    <property type="entry name" value="Amelin"/>
    <property type="match status" value="1"/>
</dbReference>
<evidence type="ECO:0000256" key="3">
    <source>
        <dbReference type="ARBA" id="ARBA00006452"/>
    </source>
</evidence>
<accession>A0A3Q0GIW6</accession>
<dbReference type="AlphaFoldDB" id="A0A3Q0GIW6"/>
<dbReference type="GO" id="GO:0070175">
    <property type="term" value="P:positive regulation of enamel mineralization"/>
    <property type="evidence" value="ECO:0007669"/>
    <property type="project" value="InterPro"/>
</dbReference>
<keyword evidence="7" id="KW-0597">Phosphoprotein</keyword>
<dbReference type="GO" id="GO:0030345">
    <property type="term" value="F:structural constituent of tooth enamel"/>
    <property type="evidence" value="ECO:0007669"/>
    <property type="project" value="InterPro"/>
</dbReference>